<keyword evidence="3" id="KW-1185">Reference proteome</keyword>
<comment type="caution">
    <text evidence="2">The sequence shown here is derived from an EMBL/GenBank/DDBJ whole genome shotgun (WGS) entry which is preliminary data.</text>
</comment>
<proteinExistence type="predicted"/>
<evidence type="ECO:0000313" key="3">
    <source>
        <dbReference type="Proteomes" id="UP000018874"/>
    </source>
</evidence>
<evidence type="ECO:0000313" key="2">
    <source>
        <dbReference type="EMBL" id="ETK10623.1"/>
    </source>
</evidence>
<accession>W2CUA1</accession>
<dbReference type="Proteomes" id="UP000018874">
    <property type="component" value="Unassembled WGS sequence"/>
</dbReference>
<dbReference type="InterPro" id="IPR032806">
    <property type="entry name" value="YbfD_N"/>
</dbReference>
<dbReference type="AlphaFoldDB" id="W2CUA1"/>
<feature type="domain" description="H repeat-associated protein N-terminal" evidence="1">
    <location>
        <begin position="4"/>
        <end position="48"/>
    </location>
</feature>
<dbReference type="EMBL" id="AYYD01000671">
    <property type="protein sequence ID" value="ETK10623.1"/>
    <property type="molecule type" value="Genomic_DNA"/>
</dbReference>
<protein>
    <recommendedName>
        <fullName evidence="1">H repeat-associated protein N-terminal domain-containing protein</fullName>
    </recommendedName>
</protein>
<gene>
    <name evidence="2" type="ORF">T231_03900</name>
</gene>
<organism evidence="2 3">
    <name type="scientific">Tannerella sp. oral taxon BU063 isolate Cell 6/7/9</name>
    <dbReference type="NCBI Taxonomy" id="1411021"/>
    <lineage>
        <taxon>Bacteria</taxon>
        <taxon>Pseudomonadati</taxon>
        <taxon>Bacteroidota</taxon>
        <taxon>Bacteroidia</taxon>
        <taxon>Bacteroidales</taxon>
        <taxon>Tannerellaceae</taxon>
        <taxon>Tannerella</taxon>
    </lineage>
</organism>
<name>W2CUA1_9BACT</name>
<sequence>MEKIDYFSSVPDPRVKGRCKHKLSDILIIAIATYLCGGDDYASMYEFLNIEVSR</sequence>
<dbReference type="PATRIC" id="fig|1411021.3.peg.299"/>
<reference evidence="2 3" key="1">
    <citation type="submission" date="2013-11" db="EMBL/GenBank/DDBJ databases">
        <title>Single cell genomics of uncultured Tannerella BU063 (oral taxon 286).</title>
        <authorList>
            <person name="Beall C.J."/>
            <person name="Campbell A.G."/>
            <person name="Griffen A.L."/>
            <person name="Podar M."/>
            <person name="Leys E.J."/>
        </authorList>
    </citation>
    <scope>NUCLEOTIDE SEQUENCE [LARGE SCALE GENOMIC DNA]</scope>
    <source>
        <strain evidence="2">Cell 6/7/9</strain>
    </source>
</reference>
<dbReference type="Pfam" id="PF13808">
    <property type="entry name" value="DDE_Tnp_1_assoc"/>
    <property type="match status" value="1"/>
</dbReference>
<evidence type="ECO:0000259" key="1">
    <source>
        <dbReference type="Pfam" id="PF13808"/>
    </source>
</evidence>